<proteinExistence type="predicted"/>
<dbReference type="GO" id="GO:0016020">
    <property type="term" value="C:membrane"/>
    <property type="evidence" value="ECO:0007669"/>
    <property type="project" value="UniProtKB-SubCell"/>
</dbReference>
<keyword evidence="4 5" id="KW-0472">Membrane</keyword>
<dbReference type="InterPro" id="IPR053286">
    <property type="entry name" value="Nematode_rcpt-like_srab"/>
</dbReference>
<evidence type="ECO:0000256" key="4">
    <source>
        <dbReference type="ARBA" id="ARBA00023136"/>
    </source>
</evidence>
<dbReference type="PANTHER" id="PTHR46561:SF5">
    <property type="entry name" value="G_PROTEIN_RECEP_F1_2 DOMAIN-CONTAINING PROTEIN-RELATED"/>
    <property type="match status" value="1"/>
</dbReference>
<evidence type="ECO:0000256" key="2">
    <source>
        <dbReference type="ARBA" id="ARBA00022692"/>
    </source>
</evidence>
<reference evidence="7" key="1">
    <citation type="submission" date="2010-08" db="EMBL/GenBank/DDBJ databases">
        <authorList>
            <consortium name="Caenorhabditis japonica Sequencing Consortium"/>
            <person name="Wilson R.K."/>
        </authorList>
    </citation>
    <scope>NUCLEOTIDE SEQUENCE [LARGE SCALE GENOMIC DNA]</scope>
    <source>
        <strain evidence="7">DF5081</strain>
    </source>
</reference>
<evidence type="ECO:0000313" key="6">
    <source>
        <dbReference type="EnsemblMetazoa" id="CJA35853.1"/>
    </source>
</evidence>
<feature type="transmembrane region" description="Helical" evidence="5">
    <location>
        <begin position="40"/>
        <end position="62"/>
    </location>
</feature>
<keyword evidence="2 5" id="KW-0812">Transmembrane</keyword>
<dbReference type="Proteomes" id="UP000005237">
    <property type="component" value="Unassembled WGS sequence"/>
</dbReference>
<keyword evidence="7" id="KW-1185">Reference proteome</keyword>
<accession>A0A8R1EGF7</accession>
<feature type="transmembrane region" description="Helical" evidence="5">
    <location>
        <begin position="218"/>
        <end position="235"/>
    </location>
</feature>
<dbReference type="InterPro" id="IPR019408">
    <property type="entry name" value="7TM_GPCR_serpentine_rcpt_Srab"/>
</dbReference>
<keyword evidence="3 5" id="KW-1133">Transmembrane helix</keyword>
<feature type="transmembrane region" description="Helical" evidence="5">
    <location>
        <begin position="83"/>
        <end position="106"/>
    </location>
</feature>
<evidence type="ECO:0000256" key="1">
    <source>
        <dbReference type="ARBA" id="ARBA00004141"/>
    </source>
</evidence>
<name>A0A8R1EGF7_CAEJA</name>
<dbReference type="EnsemblMetazoa" id="CJA35853.1">
    <property type="protein sequence ID" value="CJA35853.1"/>
    <property type="gene ID" value="WBGene00211700"/>
</dbReference>
<dbReference type="PANTHER" id="PTHR46561">
    <property type="entry name" value="SERPENTINE RECEPTOR, CLASS AB (CLASS A-LIKE)-RELATED"/>
    <property type="match status" value="1"/>
</dbReference>
<reference evidence="6" key="2">
    <citation type="submission" date="2022-06" db="UniProtKB">
        <authorList>
            <consortium name="EnsemblMetazoa"/>
        </authorList>
    </citation>
    <scope>IDENTIFICATION</scope>
    <source>
        <strain evidence="6">DF5081</strain>
    </source>
</reference>
<dbReference type="Pfam" id="PF10292">
    <property type="entry name" value="7TM_GPCR_Srab"/>
    <property type="match status" value="1"/>
</dbReference>
<evidence type="ECO:0000256" key="3">
    <source>
        <dbReference type="ARBA" id="ARBA00022989"/>
    </source>
</evidence>
<evidence type="ECO:0000256" key="5">
    <source>
        <dbReference type="SAM" id="Phobius"/>
    </source>
</evidence>
<organism evidence="6 7">
    <name type="scientific">Caenorhabditis japonica</name>
    <dbReference type="NCBI Taxonomy" id="281687"/>
    <lineage>
        <taxon>Eukaryota</taxon>
        <taxon>Metazoa</taxon>
        <taxon>Ecdysozoa</taxon>
        <taxon>Nematoda</taxon>
        <taxon>Chromadorea</taxon>
        <taxon>Rhabditida</taxon>
        <taxon>Rhabditina</taxon>
        <taxon>Rhabditomorpha</taxon>
        <taxon>Rhabditoidea</taxon>
        <taxon>Rhabditidae</taxon>
        <taxon>Peloderinae</taxon>
        <taxon>Caenorhabditis</taxon>
    </lineage>
</organism>
<evidence type="ECO:0000313" key="7">
    <source>
        <dbReference type="Proteomes" id="UP000005237"/>
    </source>
</evidence>
<comment type="subcellular location">
    <subcellularLocation>
        <location evidence="1">Membrane</location>
        <topology evidence="1">Multi-pass membrane protein</topology>
    </subcellularLocation>
</comment>
<sequence>MHLFGFALHCFSRIVLHSLDLYNYAFVAYCEMTPNIWRCFVFRLLYVTGLWMVCASTAPLVIERFVATLKASSYEHHGCALGMAMVVLQFSLAATPTLTTFLNFNLNESRSYCLAVKPGVVSNSERIYATNFAVQIIARIAFHYLFKINKNLRKEQMTTSLSNRYSLEQNLKSVRMLKMFANLQSIFMIIHTTSFLLLIQFGTQIAKSTYFSLVELNAQYPLYAIVSISFLLKEMHVNRVKLRKKLEVHVLTDQAVYFENFKKFLN</sequence>
<feature type="transmembrane region" description="Helical" evidence="5">
    <location>
        <begin position="185"/>
        <end position="206"/>
    </location>
</feature>
<dbReference type="AlphaFoldDB" id="A0A8R1EGF7"/>
<protein>
    <submittedName>
        <fullName evidence="6">Uncharacterized protein</fullName>
    </submittedName>
</protein>